<dbReference type="InterPro" id="IPR012341">
    <property type="entry name" value="6hp_glycosidase-like_sf"/>
</dbReference>
<proteinExistence type="inferred from homology"/>
<organism evidence="5 6">
    <name type="scientific">Vibrio astriarenae</name>
    <dbReference type="NCBI Taxonomy" id="1481923"/>
    <lineage>
        <taxon>Bacteria</taxon>
        <taxon>Pseudomonadati</taxon>
        <taxon>Pseudomonadota</taxon>
        <taxon>Gammaproteobacteria</taxon>
        <taxon>Vibrionales</taxon>
        <taxon>Vibrionaceae</taxon>
        <taxon>Vibrio</taxon>
    </lineage>
</organism>
<dbReference type="Gene3D" id="1.50.10.10">
    <property type="match status" value="1"/>
</dbReference>
<feature type="active site" description="Proton donor" evidence="3">
    <location>
        <position position="167"/>
    </location>
</feature>
<dbReference type="GO" id="GO:0000272">
    <property type="term" value="P:polysaccharide catabolic process"/>
    <property type="evidence" value="ECO:0007669"/>
    <property type="project" value="TreeGrafter"/>
</dbReference>
<evidence type="ECO:0000256" key="3">
    <source>
        <dbReference type="PIRSR" id="PIRSR610905-1"/>
    </source>
</evidence>
<dbReference type="AlphaFoldDB" id="A0A7Z2T778"/>
<dbReference type="PANTHER" id="PTHR36845:SF1">
    <property type="entry name" value="HYDROLASE, PUTATIVE (AFU_ORTHOLOGUE AFUA_7G05090)-RELATED"/>
    <property type="match status" value="1"/>
</dbReference>
<feature type="binding site" evidence="4">
    <location>
        <position position="225"/>
    </location>
    <ligand>
        <name>substrate</name>
    </ligand>
</feature>
<reference evidence="5 6" key="1">
    <citation type="submission" date="2020-01" db="EMBL/GenBank/DDBJ databases">
        <title>Whole genome and functional gene identification of agarase of Vibrio HN897.</title>
        <authorList>
            <person name="Liu Y."/>
            <person name="Zhao Z."/>
        </authorList>
    </citation>
    <scope>NUCLEOTIDE SEQUENCE [LARGE SCALE GENOMIC DNA]</scope>
    <source>
        <strain evidence="5 6">HN897</strain>
    </source>
</reference>
<feature type="binding site" evidence="4">
    <location>
        <position position="106"/>
    </location>
    <ligand>
        <name>substrate</name>
    </ligand>
</feature>
<dbReference type="GO" id="GO:0052757">
    <property type="term" value="F:chondroitin hydrolase activity"/>
    <property type="evidence" value="ECO:0007669"/>
    <property type="project" value="TreeGrafter"/>
</dbReference>
<dbReference type="InterPro" id="IPR052369">
    <property type="entry name" value="UG_Glycosaminoglycan_Hydrolase"/>
</dbReference>
<comment type="similarity">
    <text evidence="2">Belongs to the glycosyl hydrolase 88 family.</text>
</comment>
<protein>
    <submittedName>
        <fullName evidence="5">Glucuronyl hydrolase</fullName>
    </submittedName>
</protein>
<feature type="binding site" evidence="4">
    <location>
        <position position="239"/>
    </location>
    <ligand>
        <name>substrate</name>
    </ligand>
</feature>
<evidence type="ECO:0000313" key="5">
    <source>
        <dbReference type="EMBL" id="QIA65482.1"/>
    </source>
</evidence>
<feature type="binding site" evidence="4">
    <location>
        <position position="227"/>
    </location>
    <ligand>
        <name>substrate</name>
    </ligand>
</feature>
<dbReference type="PANTHER" id="PTHR36845">
    <property type="entry name" value="HYDROLASE, PUTATIVE (AFU_ORTHOLOGUE AFUA_7G05090)-RELATED"/>
    <property type="match status" value="1"/>
</dbReference>
<dbReference type="RefSeq" id="WP_164650382.1">
    <property type="nucleotide sequence ID" value="NZ_CP047476.1"/>
</dbReference>
<evidence type="ECO:0000313" key="6">
    <source>
        <dbReference type="Proteomes" id="UP000464262"/>
    </source>
</evidence>
<name>A0A7Z2T778_9VIBR</name>
<dbReference type="KEGG" id="vas:GT360_18255"/>
<dbReference type="InterPro" id="IPR010905">
    <property type="entry name" value="Glyco_hydro_88"/>
</dbReference>
<evidence type="ECO:0000256" key="2">
    <source>
        <dbReference type="ARBA" id="ARBA00038358"/>
    </source>
</evidence>
<accession>A0A7Z2T778</accession>
<feature type="active site" description="Nucleophile" evidence="3">
    <location>
        <position position="106"/>
    </location>
</feature>
<evidence type="ECO:0000256" key="1">
    <source>
        <dbReference type="ARBA" id="ARBA00022801"/>
    </source>
</evidence>
<gene>
    <name evidence="5" type="ORF">GT360_18255</name>
</gene>
<feature type="binding site" evidence="4">
    <location>
        <position position="167"/>
    </location>
    <ligand>
        <name>substrate</name>
    </ligand>
</feature>
<dbReference type="Pfam" id="PF07470">
    <property type="entry name" value="Glyco_hydro_88"/>
    <property type="match status" value="1"/>
</dbReference>
<dbReference type="SUPFAM" id="SSF48208">
    <property type="entry name" value="Six-hairpin glycosidases"/>
    <property type="match status" value="1"/>
</dbReference>
<dbReference type="EMBL" id="CP047476">
    <property type="protein sequence ID" value="QIA65482.1"/>
    <property type="molecule type" value="Genomic_DNA"/>
</dbReference>
<dbReference type="InterPro" id="IPR008928">
    <property type="entry name" value="6-hairpin_glycosidase_sf"/>
</dbReference>
<feature type="binding site" evidence="4">
    <location>
        <position position="243"/>
    </location>
    <ligand>
        <name>substrate</name>
    </ligand>
</feature>
<evidence type="ECO:0000256" key="4">
    <source>
        <dbReference type="PIRSR" id="PIRSR610905-2"/>
    </source>
</evidence>
<keyword evidence="6" id="KW-1185">Reference proteome</keyword>
<dbReference type="Proteomes" id="UP000464262">
    <property type="component" value="Chromosome 2"/>
</dbReference>
<sequence length="388" mass="44674">MVTCEIETPNDKVAENNNIIDGAIRRVLNKIDLMMTVYHDGFPASASENLVYPKIDNTQWTTCFWPGLLWLAYEYTHDEKYRLLGESLIDKFEERLDKKICLETHDMGFLFTLSCLAPYKINGNEKAKELAVRAADVLISRYHDKAQVIQAWGNVNDPNHKVRMIIDCNMNLPLLYWATDITGDQKYRNIALSHLARSNSHIIRDDYSTHHTYFFDKNDGTAIGGKTFQGYSDESTWARGQAWGVYGLALSYKHTGDYSLIEMSKKLADYFLDHLPEDLVAYWDLTFTSGDEPRDSSATAIFLCGLQELLKHMPIGDTDRSRYEAFVDKAIENLSASYISENDDEYGVLLHGTYAKPDGRGIDEFCIWGDYFFLEALIRKNRDWNTYW</sequence>
<keyword evidence="1 5" id="KW-0378">Hydrolase</keyword>